<evidence type="ECO:0000313" key="7">
    <source>
        <dbReference type="EMBL" id="GIF78738.1"/>
    </source>
</evidence>
<keyword evidence="2" id="KW-0805">Transcription regulation</keyword>
<feature type="domain" description="OmpR/PhoB-type" evidence="6">
    <location>
        <begin position="1"/>
        <end position="79"/>
    </location>
</feature>
<dbReference type="Proteomes" id="UP000601223">
    <property type="component" value="Unassembled WGS sequence"/>
</dbReference>
<keyword evidence="8" id="KW-1185">Reference proteome</keyword>
<dbReference type="PROSITE" id="PS51755">
    <property type="entry name" value="OMPR_PHOB"/>
    <property type="match status" value="1"/>
</dbReference>
<dbReference type="InterPro" id="IPR005158">
    <property type="entry name" value="BTAD"/>
</dbReference>
<sequence>MDCSPASPKLRALLALLAVDAERVLPAQHLIETLWDYEIPRTASTALQVYISKLRQHFDAIGIGREAIATRPAGYLLSLAGHQLDLFEFDRLVADARRLSADEPHEAMDRLGRALALCPGPSLGDLRSHGKLDIIARQLDGRRLRAHELHCDLAFRVGRESEIICDLYRLAAERPTDESVRWYLMAALYRNGSVADALDVYRDLREAMVERLAMEPGERLTRLYVDIIGRASWLDGAGGLATARR</sequence>
<dbReference type="GO" id="GO:0006355">
    <property type="term" value="P:regulation of DNA-templated transcription"/>
    <property type="evidence" value="ECO:0007669"/>
    <property type="project" value="InterPro"/>
</dbReference>
<name>A0A8J3JHH7_9ACTN</name>
<dbReference type="GO" id="GO:0000160">
    <property type="term" value="P:phosphorelay signal transduction system"/>
    <property type="evidence" value="ECO:0007669"/>
    <property type="project" value="InterPro"/>
</dbReference>
<dbReference type="PANTHER" id="PTHR35807:SF1">
    <property type="entry name" value="TRANSCRIPTIONAL REGULATOR REDD"/>
    <property type="match status" value="1"/>
</dbReference>
<dbReference type="PANTHER" id="PTHR35807">
    <property type="entry name" value="TRANSCRIPTIONAL REGULATOR REDD-RELATED"/>
    <property type="match status" value="1"/>
</dbReference>
<keyword evidence="4" id="KW-0804">Transcription</keyword>
<proteinExistence type="inferred from homology"/>
<reference evidence="7 8" key="1">
    <citation type="submission" date="2021-01" db="EMBL/GenBank/DDBJ databases">
        <title>Whole genome shotgun sequence of Catellatospora bangladeshensis NBRC 107357.</title>
        <authorList>
            <person name="Komaki H."/>
            <person name="Tamura T."/>
        </authorList>
    </citation>
    <scope>NUCLEOTIDE SEQUENCE [LARGE SCALE GENOMIC DNA]</scope>
    <source>
        <strain evidence="7 8">NBRC 107357</strain>
    </source>
</reference>
<dbReference type="InterPro" id="IPR036388">
    <property type="entry name" value="WH-like_DNA-bd_sf"/>
</dbReference>
<dbReference type="InterPro" id="IPR001867">
    <property type="entry name" value="OmpR/PhoB-type_DNA-bd"/>
</dbReference>
<dbReference type="Gene3D" id="1.25.40.10">
    <property type="entry name" value="Tetratricopeptide repeat domain"/>
    <property type="match status" value="1"/>
</dbReference>
<dbReference type="AlphaFoldDB" id="A0A8J3JHH7"/>
<dbReference type="SMART" id="SM00862">
    <property type="entry name" value="Trans_reg_C"/>
    <property type="match status" value="1"/>
</dbReference>
<dbReference type="EMBL" id="BONF01000001">
    <property type="protein sequence ID" value="GIF78738.1"/>
    <property type="molecule type" value="Genomic_DNA"/>
</dbReference>
<feature type="DNA-binding region" description="OmpR/PhoB-type" evidence="5">
    <location>
        <begin position="1"/>
        <end position="79"/>
    </location>
</feature>
<keyword evidence="3 5" id="KW-0238">DNA-binding</keyword>
<evidence type="ECO:0000256" key="1">
    <source>
        <dbReference type="ARBA" id="ARBA00005820"/>
    </source>
</evidence>
<evidence type="ECO:0000256" key="4">
    <source>
        <dbReference type="ARBA" id="ARBA00023163"/>
    </source>
</evidence>
<dbReference type="SMART" id="SM01043">
    <property type="entry name" value="BTAD"/>
    <property type="match status" value="1"/>
</dbReference>
<dbReference type="SUPFAM" id="SSF46894">
    <property type="entry name" value="C-terminal effector domain of the bipartite response regulators"/>
    <property type="match status" value="1"/>
</dbReference>
<gene>
    <name evidence="7" type="ORF">Cba03nite_00870</name>
</gene>
<evidence type="ECO:0000256" key="2">
    <source>
        <dbReference type="ARBA" id="ARBA00023015"/>
    </source>
</evidence>
<dbReference type="SUPFAM" id="SSF48452">
    <property type="entry name" value="TPR-like"/>
    <property type="match status" value="1"/>
</dbReference>
<dbReference type="CDD" id="cd15831">
    <property type="entry name" value="BTAD"/>
    <property type="match status" value="1"/>
</dbReference>
<dbReference type="Gene3D" id="1.10.10.10">
    <property type="entry name" value="Winged helix-like DNA-binding domain superfamily/Winged helix DNA-binding domain"/>
    <property type="match status" value="1"/>
</dbReference>
<evidence type="ECO:0000259" key="6">
    <source>
        <dbReference type="PROSITE" id="PS51755"/>
    </source>
</evidence>
<evidence type="ECO:0000256" key="5">
    <source>
        <dbReference type="PROSITE-ProRule" id="PRU01091"/>
    </source>
</evidence>
<dbReference type="InterPro" id="IPR051677">
    <property type="entry name" value="AfsR-DnrI-RedD_regulator"/>
</dbReference>
<evidence type="ECO:0000313" key="8">
    <source>
        <dbReference type="Proteomes" id="UP000601223"/>
    </source>
</evidence>
<dbReference type="GO" id="GO:0003677">
    <property type="term" value="F:DNA binding"/>
    <property type="evidence" value="ECO:0007669"/>
    <property type="project" value="UniProtKB-UniRule"/>
</dbReference>
<dbReference type="InterPro" id="IPR011990">
    <property type="entry name" value="TPR-like_helical_dom_sf"/>
</dbReference>
<dbReference type="Pfam" id="PF00486">
    <property type="entry name" value="Trans_reg_C"/>
    <property type="match status" value="1"/>
</dbReference>
<dbReference type="Pfam" id="PF03704">
    <property type="entry name" value="BTAD"/>
    <property type="match status" value="1"/>
</dbReference>
<comment type="similarity">
    <text evidence="1">Belongs to the AfsR/DnrI/RedD regulatory family.</text>
</comment>
<evidence type="ECO:0000256" key="3">
    <source>
        <dbReference type="ARBA" id="ARBA00023125"/>
    </source>
</evidence>
<comment type="caution">
    <text evidence="7">The sequence shown here is derived from an EMBL/GenBank/DDBJ whole genome shotgun (WGS) entry which is preliminary data.</text>
</comment>
<accession>A0A8J3JHH7</accession>
<organism evidence="7 8">
    <name type="scientific">Catellatospora bangladeshensis</name>
    <dbReference type="NCBI Taxonomy" id="310355"/>
    <lineage>
        <taxon>Bacteria</taxon>
        <taxon>Bacillati</taxon>
        <taxon>Actinomycetota</taxon>
        <taxon>Actinomycetes</taxon>
        <taxon>Micromonosporales</taxon>
        <taxon>Micromonosporaceae</taxon>
        <taxon>Catellatospora</taxon>
    </lineage>
</organism>
<dbReference type="InterPro" id="IPR016032">
    <property type="entry name" value="Sig_transdc_resp-reg_C-effctor"/>
</dbReference>
<protein>
    <recommendedName>
        <fullName evidence="6">OmpR/PhoB-type domain-containing protein</fullName>
    </recommendedName>
</protein>